<feature type="region of interest" description="Disordered" evidence="3">
    <location>
        <begin position="497"/>
        <end position="554"/>
    </location>
</feature>
<feature type="compositionally biased region" description="Polar residues" evidence="3">
    <location>
        <begin position="469"/>
        <end position="481"/>
    </location>
</feature>
<dbReference type="AlphaFoldDB" id="A0A2P5WF53"/>
<feature type="coiled-coil region" evidence="2">
    <location>
        <begin position="160"/>
        <end position="380"/>
    </location>
</feature>
<evidence type="ECO:0000256" key="1">
    <source>
        <dbReference type="ARBA" id="ARBA00023054"/>
    </source>
</evidence>
<keyword evidence="4" id="KW-0472">Membrane</keyword>
<organism evidence="5 6">
    <name type="scientific">Gossypium barbadense</name>
    <name type="common">Sea Island cotton</name>
    <name type="synonym">Hibiscus barbadensis</name>
    <dbReference type="NCBI Taxonomy" id="3634"/>
    <lineage>
        <taxon>Eukaryota</taxon>
        <taxon>Viridiplantae</taxon>
        <taxon>Streptophyta</taxon>
        <taxon>Embryophyta</taxon>
        <taxon>Tracheophyta</taxon>
        <taxon>Spermatophyta</taxon>
        <taxon>Magnoliopsida</taxon>
        <taxon>eudicotyledons</taxon>
        <taxon>Gunneridae</taxon>
        <taxon>Pentapetalae</taxon>
        <taxon>rosids</taxon>
        <taxon>malvids</taxon>
        <taxon>Malvales</taxon>
        <taxon>Malvaceae</taxon>
        <taxon>Malvoideae</taxon>
        <taxon>Gossypium</taxon>
    </lineage>
</organism>
<feature type="compositionally biased region" description="Low complexity" evidence="3">
    <location>
        <begin position="519"/>
        <end position="549"/>
    </location>
</feature>
<dbReference type="Proteomes" id="UP000239757">
    <property type="component" value="Unassembled WGS sequence"/>
</dbReference>
<sequence length="633" mass="72343">MEDDEEEDLDSKPLLLKFGVAVAVSFVGFLCYRFRTLNPNSVSGADVTDAIAIILLNIGSIPKIYDISNFDHADNRGEVDSGETDRSKDDFRAVKMSITSDPQEMSKQRMDDSTSISHDEDVFFLTQFDDLVKEFDFSAVIEPSPNLEVEAPRLDLDTSITLTSAKKDNYEQEIEHLRNTVKLLQEKEKNLEARLLEYYGLKEQETAVTELVNRLKIKNTEVKLFSLKIESLQLEKRRLQSQVTDHEKAVAELESARSRIKMLKKKLKHEAEMNKEQILNLQKRVARLQEQELEAPVSNPDIESKLQRLKVLECEVEELRNLNTRLQMENSELARKLESTQILANSVLEDPERKAMDETSNRLRQENDDLTKQIEQLQLHRCADVEELVYLRWINACLRYELRNYRSPTGETVARDLSRSLSPKSEAKAKKLILEYAHTEGMDSIDFDCDQWSSSQASETQELDDPLIKNSSATKPTNSGKTKFFKNLRRLIRRKDGHHPNHASSMGKPDHVDDPPTWSSSTMSDSVTMVSSRSDRVTTPSQSSSGTSSDIPRWRSFNDEHIKNIKNIRSKSGSYGYRSFVVGKDGDDDLNFPLEPKLETDSDSFWKSELVKFGEVLEGARKVKIHKKSASII</sequence>
<feature type="transmembrane region" description="Helical" evidence="4">
    <location>
        <begin position="14"/>
        <end position="32"/>
    </location>
</feature>
<dbReference type="InterPro" id="IPR040265">
    <property type="entry name" value="CHUP1/IPGA1-like"/>
</dbReference>
<dbReference type="OrthoDB" id="1870283at2759"/>
<keyword evidence="1 2" id="KW-0175">Coiled coil</keyword>
<reference evidence="5 6" key="1">
    <citation type="submission" date="2015-01" db="EMBL/GenBank/DDBJ databases">
        <title>Genome of allotetraploid Gossypium barbadense reveals genomic plasticity and fiber elongation in cotton evolution.</title>
        <authorList>
            <person name="Chen X."/>
            <person name="Liu X."/>
            <person name="Zhao B."/>
            <person name="Zheng H."/>
            <person name="Hu Y."/>
            <person name="Lu G."/>
            <person name="Yang C."/>
            <person name="Chen J."/>
            <person name="Shan C."/>
            <person name="Zhang L."/>
            <person name="Zhou Y."/>
            <person name="Wang L."/>
            <person name="Guo W."/>
            <person name="Bai Y."/>
            <person name="Ruan J."/>
            <person name="Shangguan X."/>
            <person name="Mao Y."/>
            <person name="Jiang J."/>
            <person name="Zhu Y."/>
            <person name="Lei J."/>
            <person name="Kang H."/>
            <person name="Chen S."/>
            <person name="He X."/>
            <person name="Wang R."/>
            <person name="Wang Y."/>
            <person name="Chen J."/>
            <person name="Wang L."/>
            <person name="Yu S."/>
            <person name="Wang B."/>
            <person name="Wei J."/>
            <person name="Song S."/>
            <person name="Lu X."/>
            <person name="Gao Z."/>
            <person name="Gu W."/>
            <person name="Deng X."/>
            <person name="Ma D."/>
            <person name="Wang S."/>
            <person name="Liang W."/>
            <person name="Fang L."/>
            <person name="Cai C."/>
            <person name="Zhu X."/>
            <person name="Zhou B."/>
            <person name="Zhang Y."/>
            <person name="Chen Z."/>
            <person name="Xu S."/>
            <person name="Zhu R."/>
            <person name="Wang S."/>
            <person name="Zhang T."/>
            <person name="Zhao G."/>
        </authorList>
    </citation>
    <scope>NUCLEOTIDE SEQUENCE [LARGE SCALE GENOMIC DNA]</scope>
    <source>
        <strain evidence="6">cv. Xinhai21</strain>
        <tissue evidence="5">Leaf</tissue>
    </source>
</reference>
<evidence type="ECO:0000256" key="4">
    <source>
        <dbReference type="SAM" id="Phobius"/>
    </source>
</evidence>
<evidence type="ECO:0000313" key="6">
    <source>
        <dbReference type="Proteomes" id="UP000239757"/>
    </source>
</evidence>
<dbReference type="EMBL" id="KZ667853">
    <property type="protein sequence ID" value="PPR89715.1"/>
    <property type="molecule type" value="Genomic_DNA"/>
</dbReference>
<dbReference type="GO" id="GO:0055028">
    <property type="term" value="C:cortical microtubule"/>
    <property type="evidence" value="ECO:0007669"/>
    <property type="project" value="TreeGrafter"/>
</dbReference>
<keyword evidence="4" id="KW-0812">Transmembrane</keyword>
<evidence type="ECO:0000256" key="2">
    <source>
        <dbReference type="SAM" id="Coils"/>
    </source>
</evidence>
<evidence type="ECO:0000256" key="3">
    <source>
        <dbReference type="SAM" id="MobiDB-lite"/>
    </source>
</evidence>
<dbReference type="GO" id="GO:0072699">
    <property type="term" value="P:protein localization to cortical microtubule cytoskeleton"/>
    <property type="evidence" value="ECO:0007669"/>
    <property type="project" value="TreeGrafter"/>
</dbReference>
<gene>
    <name evidence="5" type="ORF">GOBAR_AA30965</name>
</gene>
<proteinExistence type="predicted"/>
<evidence type="ECO:0000313" key="5">
    <source>
        <dbReference type="EMBL" id="PPR89715.1"/>
    </source>
</evidence>
<feature type="region of interest" description="Disordered" evidence="3">
    <location>
        <begin position="456"/>
        <end position="481"/>
    </location>
</feature>
<name>A0A2P5WF53_GOSBA</name>
<protein>
    <recommendedName>
        <fullName evidence="7">Protein CHUP1, chloroplastic</fullName>
    </recommendedName>
</protein>
<evidence type="ECO:0008006" key="7">
    <source>
        <dbReference type="Google" id="ProtNLM"/>
    </source>
</evidence>
<dbReference type="PANTHER" id="PTHR31342:SF4">
    <property type="entry name" value="ACTIN BINDING PROTEIN FAMILY"/>
    <property type="match status" value="1"/>
</dbReference>
<accession>A0A2P5WF53</accession>
<keyword evidence="4" id="KW-1133">Transmembrane helix</keyword>
<dbReference type="PANTHER" id="PTHR31342">
    <property type="entry name" value="PROTEIN CHUP1, CHLOROPLASTIC"/>
    <property type="match status" value="1"/>
</dbReference>